<evidence type="ECO:0000256" key="9">
    <source>
        <dbReference type="ARBA" id="ARBA00022741"/>
    </source>
</evidence>
<dbReference type="SUPFAM" id="SSF52374">
    <property type="entry name" value="Nucleotidylyl transferase"/>
    <property type="match status" value="1"/>
</dbReference>
<keyword evidence="15" id="KW-1185">Reference proteome</keyword>
<feature type="binding site" evidence="13">
    <location>
        <begin position="225"/>
        <end position="228"/>
    </location>
    <ligand>
        <name>ATP</name>
        <dbReference type="ChEBI" id="CHEBI:30616"/>
    </ligand>
</feature>
<evidence type="ECO:0000256" key="7">
    <source>
        <dbReference type="ARBA" id="ARBA00022598"/>
    </source>
</evidence>
<dbReference type="Gene3D" id="3.30.1300.10">
    <property type="entry name" value="Pantoate-beta-alanine ligase, C-terminal domain"/>
    <property type="match status" value="1"/>
</dbReference>
<evidence type="ECO:0000256" key="6">
    <source>
        <dbReference type="ARBA" id="ARBA00022490"/>
    </source>
</evidence>
<dbReference type="GO" id="GO:0005524">
    <property type="term" value="F:ATP binding"/>
    <property type="evidence" value="ECO:0007669"/>
    <property type="project" value="UniProtKB-KW"/>
</dbReference>
<dbReference type="InterPro" id="IPR014729">
    <property type="entry name" value="Rossmann-like_a/b/a_fold"/>
</dbReference>
<dbReference type="GO" id="GO:0004592">
    <property type="term" value="F:pantoate-beta-alanine ligase activity"/>
    <property type="evidence" value="ECO:0007669"/>
    <property type="project" value="UniProtKB-UniRule"/>
</dbReference>
<dbReference type="HAMAP" id="MF_00158">
    <property type="entry name" value="PanC"/>
    <property type="match status" value="1"/>
</dbReference>
<dbReference type="EC" id="6.3.2.1" evidence="4 13"/>
<evidence type="ECO:0000313" key="14">
    <source>
        <dbReference type="EMBL" id="TWI08662.1"/>
    </source>
</evidence>
<feature type="binding site" evidence="13">
    <location>
        <position position="194"/>
    </location>
    <ligand>
        <name>(R)-pantoate</name>
        <dbReference type="ChEBI" id="CHEBI:15980"/>
    </ligand>
</feature>
<comment type="subcellular location">
    <subcellularLocation>
        <location evidence="1 13">Cytoplasm</location>
    </subcellularLocation>
</comment>
<dbReference type="InterPro" id="IPR003721">
    <property type="entry name" value="Pantoate_ligase"/>
</dbReference>
<dbReference type="UniPathway" id="UPA00028">
    <property type="reaction ID" value="UER00005"/>
</dbReference>
<dbReference type="AlphaFoldDB" id="A0A562LM18"/>
<proteinExistence type="inferred from homology"/>
<comment type="miscellaneous">
    <text evidence="13">The reaction proceeds by a bi uni uni bi ping pong mechanism.</text>
</comment>
<dbReference type="GO" id="GO:0015940">
    <property type="term" value="P:pantothenate biosynthetic process"/>
    <property type="evidence" value="ECO:0007669"/>
    <property type="project" value="UniProtKB-UniRule"/>
</dbReference>
<comment type="function">
    <text evidence="12 13">Catalyzes the condensation of pantoate with beta-alanine in an ATP-dependent reaction via a pantoyl-adenylate intermediate.</text>
</comment>
<evidence type="ECO:0000256" key="12">
    <source>
        <dbReference type="ARBA" id="ARBA00055042"/>
    </source>
</evidence>
<evidence type="ECO:0000256" key="11">
    <source>
        <dbReference type="ARBA" id="ARBA00048258"/>
    </source>
</evidence>
<reference evidence="14 15" key="1">
    <citation type="journal article" date="2015" name="Stand. Genomic Sci.">
        <title>Genomic Encyclopedia of Bacterial and Archaeal Type Strains, Phase III: the genomes of soil and plant-associated and newly described type strains.</title>
        <authorList>
            <person name="Whitman W.B."/>
            <person name="Woyke T."/>
            <person name="Klenk H.P."/>
            <person name="Zhou Y."/>
            <person name="Lilburn T.G."/>
            <person name="Beck B.J."/>
            <person name="De Vos P."/>
            <person name="Vandamme P."/>
            <person name="Eisen J.A."/>
            <person name="Garrity G."/>
            <person name="Hugenholtz P."/>
            <person name="Kyrpides N.C."/>
        </authorList>
    </citation>
    <scope>NUCLEOTIDE SEQUENCE [LARGE SCALE GENOMIC DNA]</scope>
    <source>
        <strain evidence="14 15">CGMCC 1.10947</strain>
    </source>
</reference>
<keyword evidence="8 13" id="KW-0566">Pantothenate biosynthesis</keyword>
<dbReference type="Gene3D" id="3.40.50.620">
    <property type="entry name" value="HUPs"/>
    <property type="match status" value="1"/>
</dbReference>
<keyword evidence="9 13" id="KW-0547">Nucleotide-binding</keyword>
<feature type="active site" description="Proton donor" evidence="13">
    <location>
        <position position="77"/>
    </location>
</feature>
<sequence length="319" mass="34901">MLCRIRMHGVYDRRLLRFTGLPRAAPALIPNPRRVLMSSSPLIARTVPALRRAVDNLRKRKATIALVPTMGALHDGHVSLVRLAKRRASRVVVSIFVNPTQFAPTEDFGAYPRTWKSDIAKLAAEDVDVVWHPGVAAMYPEGFATRIVPEGPALAGLEDRFRPHFFGGVATVVGKLFTQCRPDVAIFGEKDFQQLRVVTQMAGDLDLGVKVIGSRTVRERDGLAMSSRNVYLSPEERQTAPTLYRAMKESARRIKAGDAIAPAMAGGAEMIKAAGFALDYFEVRHAATLAPVTSRKDGPLRLLVAAKLGSTRLIDNIAV</sequence>
<accession>A0A562LM18</accession>
<feature type="binding site" evidence="13">
    <location>
        <begin position="70"/>
        <end position="77"/>
    </location>
    <ligand>
        <name>ATP</name>
        <dbReference type="ChEBI" id="CHEBI:30616"/>
    </ligand>
</feature>
<gene>
    <name evidence="13" type="primary">panC</name>
    <name evidence="14" type="ORF">IQ17_01483</name>
</gene>
<feature type="binding site" evidence="13">
    <location>
        <position position="101"/>
    </location>
    <ligand>
        <name>beta-alanine</name>
        <dbReference type="ChEBI" id="CHEBI:57966"/>
    </ligand>
</feature>
<keyword evidence="6 13" id="KW-0963">Cytoplasm</keyword>
<feature type="binding site" evidence="13">
    <location>
        <position position="217"/>
    </location>
    <ligand>
        <name>ATP</name>
        <dbReference type="ChEBI" id="CHEBI:30616"/>
    </ligand>
</feature>
<evidence type="ECO:0000313" key="15">
    <source>
        <dbReference type="Proteomes" id="UP000317176"/>
    </source>
</evidence>
<evidence type="ECO:0000256" key="5">
    <source>
        <dbReference type="ARBA" id="ARBA00014155"/>
    </source>
</evidence>
<feature type="binding site" evidence="13">
    <location>
        <position position="101"/>
    </location>
    <ligand>
        <name>(R)-pantoate</name>
        <dbReference type="ChEBI" id="CHEBI:15980"/>
    </ligand>
</feature>
<evidence type="ECO:0000256" key="13">
    <source>
        <dbReference type="HAMAP-Rule" id="MF_00158"/>
    </source>
</evidence>
<keyword evidence="7 13" id="KW-0436">Ligase</keyword>
<comment type="pathway">
    <text evidence="2 13">Cofactor biosynthesis; (R)-pantothenate biosynthesis; (R)-pantothenate from (R)-pantoate and beta-alanine: step 1/1.</text>
</comment>
<comment type="catalytic activity">
    <reaction evidence="11 13">
        <text>(R)-pantoate + beta-alanine + ATP = (R)-pantothenate + AMP + diphosphate + H(+)</text>
        <dbReference type="Rhea" id="RHEA:10912"/>
        <dbReference type="ChEBI" id="CHEBI:15378"/>
        <dbReference type="ChEBI" id="CHEBI:15980"/>
        <dbReference type="ChEBI" id="CHEBI:29032"/>
        <dbReference type="ChEBI" id="CHEBI:30616"/>
        <dbReference type="ChEBI" id="CHEBI:33019"/>
        <dbReference type="ChEBI" id="CHEBI:57966"/>
        <dbReference type="ChEBI" id="CHEBI:456215"/>
        <dbReference type="EC" id="6.3.2.1"/>
    </reaction>
</comment>
<evidence type="ECO:0000256" key="8">
    <source>
        <dbReference type="ARBA" id="ARBA00022655"/>
    </source>
</evidence>
<dbReference type="CDD" id="cd00560">
    <property type="entry name" value="PanC"/>
    <property type="match status" value="1"/>
</dbReference>
<evidence type="ECO:0000256" key="10">
    <source>
        <dbReference type="ARBA" id="ARBA00022840"/>
    </source>
</evidence>
<dbReference type="InterPro" id="IPR042176">
    <property type="entry name" value="Pantoate_ligase_C"/>
</dbReference>
<evidence type="ECO:0000256" key="4">
    <source>
        <dbReference type="ARBA" id="ARBA00012219"/>
    </source>
</evidence>
<evidence type="ECO:0000256" key="3">
    <source>
        <dbReference type="ARBA" id="ARBA00009256"/>
    </source>
</evidence>
<keyword evidence="10 13" id="KW-0067">ATP-binding</keyword>
<dbReference type="NCBIfam" id="TIGR00018">
    <property type="entry name" value="panC"/>
    <property type="match status" value="1"/>
</dbReference>
<comment type="caution">
    <text evidence="14">The sequence shown here is derived from an EMBL/GenBank/DDBJ whole genome shotgun (WGS) entry which is preliminary data.</text>
</comment>
<dbReference type="PANTHER" id="PTHR21299">
    <property type="entry name" value="CYTIDYLATE KINASE/PANTOATE-BETA-ALANINE LIGASE"/>
    <property type="match status" value="1"/>
</dbReference>
<comment type="similarity">
    <text evidence="3 13">Belongs to the pantothenate synthetase family.</text>
</comment>
<dbReference type="Proteomes" id="UP000317176">
    <property type="component" value="Unassembled WGS sequence"/>
</dbReference>
<comment type="subunit">
    <text evidence="13">Homodimer.</text>
</comment>
<dbReference type="PANTHER" id="PTHR21299:SF1">
    <property type="entry name" value="PANTOATE--BETA-ALANINE LIGASE"/>
    <property type="match status" value="1"/>
</dbReference>
<dbReference type="FunFam" id="3.40.50.620:FF:000114">
    <property type="entry name" value="Pantothenate synthetase"/>
    <property type="match status" value="1"/>
</dbReference>
<protein>
    <recommendedName>
        <fullName evidence="5 13">Pantothenate synthetase</fullName>
        <shortName evidence="13">PS</shortName>
        <ecNumber evidence="4 13">6.3.2.1</ecNumber>
    </recommendedName>
    <alternativeName>
        <fullName evidence="13">Pantoate--beta-alanine ligase</fullName>
    </alternativeName>
    <alternativeName>
        <fullName evidence="13">Pantoate-activating enzyme</fullName>
    </alternativeName>
</protein>
<dbReference type="Pfam" id="PF02569">
    <property type="entry name" value="Pantoate_ligase"/>
    <property type="match status" value="1"/>
</dbReference>
<evidence type="ECO:0000256" key="1">
    <source>
        <dbReference type="ARBA" id="ARBA00004496"/>
    </source>
</evidence>
<dbReference type="GO" id="GO:0005829">
    <property type="term" value="C:cytosol"/>
    <property type="evidence" value="ECO:0007669"/>
    <property type="project" value="TreeGrafter"/>
</dbReference>
<name>A0A562LM18_9BRAD</name>
<evidence type="ECO:0000256" key="2">
    <source>
        <dbReference type="ARBA" id="ARBA00004990"/>
    </source>
</evidence>
<organism evidence="14 15">
    <name type="scientific">Bradyrhizobium daqingense</name>
    <dbReference type="NCBI Taxonomy" id="993502"/>
    <lineage>
        <taxon>Bacteria</taxon>
        <taxon>Pseudomonadati</taxon>
        <taxon>Pseudomonadota</taxon>
        <taxon>Alphaproteobacteria</taxon>
        <taxon>Hyphomicrobiales</taxon>
        <taxon>Nitrobacteraceae</taxon>
        <taxon>Bradyrhizobium</taxon>
    </lineage>
</organism>
<feature type="binding site" evidence="13">
    <location>
        <begin position="188"/>
        <end position="191"/>
    </location>
    <ligand>
        <name>ATP</name>
        <dbReference type="ChEBI" id="CHEBI:30616"/>
    </ligand>
</feature>
<dbReference type="EMBL" id="VLKL01000003">
    <property type="protein sequence ID" value="TWI08662.1"/>
    <property type="molecule type" value="Genomic_DNA"/>
</dbReference>